<dbReference type="InterPro" id="IPR012337">
    <property type="entry name" value="RNaseH-like_sf"/>
</dbReference>
<comment type="caution">
    <text evidence="1">The sequence shown here is derived from an EMBL/GenBank/DDBJ whole genome shotgun (WGS) entry which is preliminary data.</text>
</comment>
<protein>
    <submittedName>
        <fullName evidence="1">Uncharacterized protein</fullName>
    </submittedName>
</protein>
<organism evidence="1 2">
    <name type="scientific">Vogesella fluminis</name>
    <dbReference type="NCBI Taxonomy" id="1069161"/>
    <lineage>
        <taxon>Bacteria</taxon>
        <taxon>Pseudomonadati</taxon>
        <taxon>Pseudomonadota</taxon>
        <taxon>Betaproteobacteria</taxon>
        <taxon>Neisseriales</taxon>
        <taxon>Chromobacteriaceae</taxon>
        <taxon>Vogesella</taxon>
    </lineage>
</organism>
<sequence length="165" mass="19169">MLIFLDTEFTDFIDCELISIGMVAEDGRQELYLEVQDFDRSKCNAFVQSAVWTQLSRIEEAIVLKVEVQARLRDWFATLPRSVTIACDSQHDRDLLADALDGEWPENLSGWFDLRPLIDTGVFDRAVAQYHTKAHPWHHALYDAQAHRAGWLAWMDQRRCDQLET</sequence>
<evidence type="ECO:0000313" key="1">
    <source>
        <dbReference type="EMBL" id="GHD71715.1"/>
    </source>
</evidence>
<dbReference type="SUPFAM" id="SSF53098">
    <property type="entry name" value="Ribonuclease H-like"/>
    <property type="match status" value="1"/>
</dbReference>
<proteinExistence type="predicted"/>
<evidence type="ECO:0000313" key="2">
    <source>
        <dbReference type="Proteomes" id="UP000662678"/>
    </source>
</evidence>
<name>A0ABQ3H7V7_9NEIS</name>
<dbReference type="Proteomes" id="UP000662678">
    <property type="component" value="Unassembled WGS sequence"/>
</dbReference>
<reference evidence="2" key="1">
    <citation type="journal article" date="2019" name="Int. J. Syst. Evol. Microbiol.">
        <title>The Global Catalogue of Microorganisms (GCM) 10K type strain sequencing project: providing services to taxonomists for standard genome sequencing and annotation.</title>
        <authorList>
            <consortium name="The Broad Institute Genomics Platform"/>
            <consortium name="The Broad Institute Genome Sequencing Center for Infectious Disease"/>
            <person name="Wu L."/>
            <person name="Ma J."/>
        </authorList>
    </citation>
    <scope>NUCLEOTIDE SEQUENCE [LARGE SCALE GENOMIC DNA]</scope>
    <source>
        <strain evidence="2">KCTC 23713</strain>
    </source>
</reference>
<gene>
    <name evidence="1" type="ORF">GCM10011419_03950</name>
</gene>
<accession>A0ABQ3H7V7</accession>
<dbReference type="EMBL" id="BMYP01000003">
    <property type="protein sequence ID" value="GHD71715.1"/>
    <property type="molecule type" value="Genomic_DNA"/>
</dbReference>
<keyword evidence="2" id="KW-1185">Reference proteome</keyword>
<dbReference type="Gene3D" id="3.30.420.10">
    <property type="entry name" value="Ribonuclease H-like superfamily/Ribonuclease H"/>
    <property type="match status" value="1"/>
</dbReference>
<dbReference type="RefSeq" id="WP_189351967.1">
    <property type="nucleotide sequence ID" value="NZ_JBHUKB010000001.1"/>
</dbReference>
<dbReference type="InterPro" id="IPR036397">
    <property type="entry name" value="RNaseH_sf"/>
</dbReference>